<dbReference type="EMBL" id="MU004231">
    <property type="protein sequence ID" value="KAF2673227.1"/>
    <property type="molecule type" value="Genomic_DNA"/>
</dbReference>
<accession>A0A6A6UP71</accession>
<organism evidence="2 3">
    <name type="scientific">Microthyrium microscopicum</name>
    <dbReference type="NCBI Taxonomy" id="703497"/>
    <lineage>
        <taxon>Eukaryota</taxon>
        <taxon>Fungi</taxon>
        <taxon>Dikarya</taxon>
        <taxon>Ascomycota</taxon>
        <taxon>Pezizomycotina</taxon>
        <taxon>Dothideomycetes</taxon>
        <taxon>Dothideomycetes incertae sedis</taxon>
        <taxon>Microthyriales</taxon>
        <taxon>Microthyriaceae</taxon>
        <taxon>Microthyrium</taxon>
    </lineage>
</organism>
<gene>
    <name evidence="2" type="ORF">BT63DRAFT_410260</name>
</gene>
<feature type="compositionally biased region" description="Polar residues" evidence="1">
    <location>
        <begin position="37"/>
        <end position="80"/>
    </location>
</feature>
<dbReference type="Proteomes" id="UP000799302">
    <property type="component" value="Unassembled WGS sequence"/>
</dbReference>
<feature type="region of interest" description="Disordered" evidence="1">
    <location>
        <begin position="243"/>
        <end position="266"/>
    </location>
</feature>
<proteinExistence type="predicted"/>
<name>A0A6A6UP71_9PEZI</name>
<evidence type="ECO:0000313" key="2">
    <source>
        <dbReference type="EMBL" id="KAF2673227.1"/>
    </source>
</evidence>
<keyword evidence="3" id="KW-1185">Reference proteome</keyword>
<feature type="region of interest" description="Disordered" evidence="1">
    <location>
        <begin position="1"/>
        <end position="83"/>
    </location>
</feature>
<dbReference type="AlphaFoldDB" id="A0A6A6UP71"/>
<sequence>MAAVAVEAPPPYTPSPHVRVGDPETVSIRSEAPSEVPSYSGNAPPSYDQIASTTRSLPTHSLLSSASRPINHGRSQSEQMPQGLPRLAYAPGFVPRPRNAFSASNFDVRWSSLSKNPVRKQYENVARRRAQGTDPVDILVSSLVTLVPTSSSTMIEPINETLAASPLIMVQSAPAASTQSPEPIHPHEDPDLVGPLAAERARKQREYREMMRRDPECSARLESMSWDFMLAQAADWDERERSWNRFRESRHSKKMPTVGRRWSRAH</sequence>
<protein>
    <submittedName>
        <fullName evidence="2">Uncharacterized protein</fullName>
    </submittedName>
</protein>
<dbReference type="OrthoDB" id="4203030at2759"/>
<reference evidence="2" key="1">
    <citation type="journal article" date="2020" name="Stud. Mycol.">
        <title>101 Dothideomycetes genomes: a test case for predicting lifestyles and emergence of pathogens.</title>
        <authorList>
            <person name="Haridas S."/>
            <person name="Albert R."/>
            <person name="Binder M."/>
            <person name="Bloem J."/>
            <person name="Labutti K."/>
            <person name="Salamov A."/>
            <person name="Andreopoulos B."/>
            <person name="Baker S."/>
            <person name="Barry K."/>
            <person name="Bills G."/>
            <person name="Bluhm B."/>
            <person name="Cannon C."/>
            <person name="Castanera R."/>
            <person name="Culley D."/>
            <person name="Daum C."/>
            <person name="Ezra D."/>
            <person name="Gonzalez J."/>
            <person name="Henrissat B."/>
            <person name="Kuo A."/>
            <person name="Liang C."/>
            <person name="Lipzen A."/>
            <person name="Lutzoni F."/>
            <person name="Magnuson J."/>
            <person name="Mondo S."/>
            <person name="Nolan M."/>
            <person name="Ohm R."/>
            <person name="Pangilinan J."/>
            <person name="Park H.-J."/>
            <person name="Ramirez L."/>
            <person name="Alfaro M."/>
            <person name="Sun H."/>
            <person name="Tritt A."/>
            <person name="Yoshinaga Y."/>
            <person name="Zwiers L.-H."/>
            <person name="Turgeon B."/>
            <person name="Goodwin S."/>
            <person name="Spatafora J."/>
            <person name="Crous P."/>
            <person name="Grigoriev I."/>
        </authorList>
    </citation>
    <scope>NUCLEOTIDE SEQUENCE</scope>
    <source>
        <strain evidence="2">CBS 115976</strain>
    </source>
</reference>
<evidence type="ECO:0000313" key="3">
    <source>
        <dbReference type="Proteomes" id="UP000799302"/>
    </source>
</evidence>
<evidence type="ECO:0000256" key="1">
    <source>
        <dbReference type="SAM" id="MobiDB-lite"/>
    </source>
</evidence>